<name>A0A8T0FBR3_ARGBR</name>
<dbReference type="PANTHER" id="PTHR11690:SF248">
    <property type="entry name" value="PICKPOCKET 17, ISOFORM A"/>
    <property type="match status" value="1"/>
</dbReference>
<keyword evidence="5 12" id="KW-0812">Transmembrane</keyword>
<comment type="caution">
    <text evidence="14">The sequence shown here is derived from an EMBL/GenBank/DDBJ whole genome shotgun (WGS) entry which is preliminary data.</text>
</comment>
<dbReference type="InterPro" id="IPR001873">
    <property type="entry name" value="ENaC"/>
</dbReference>
<reference evidence="14" key="2">
    <citation type="submission" date="2020-06" db="EMBL/GenBank/DDBJ databases">
        <authorList>
            <person name="Sheffer M."/>
        </authorList>
    </citation>
    <scope>NUCLEOTIDE SEQUENCE</scope>
</reference>
<evidence type="ECO:0000256" key="10">
    <source>
        <dbReference type="ARBA" id="ARBA00023201"/>
    </source>
</evidence>
<dbReference type="Proteomes" id="UP000807504">
    <property type="component" value="Unassembled WGS sequence"/>
</dbReference>
<dbReference type="Gene3D" id="1.10.287.770">
    <property type="entry name" value="YojJ-like"/>
    <property type="match status" value="1"/>
</dbReference>
<proteinExistence type="inferred from homology"/>
<evidence type="ECO:0000256" key="13">
    <source>
        <dbReference type="SAM" id="Phobius"/>
    </source>
</evidence>
<comment type="subcellular location">
    <subcellularLocation>
        <location evidence="1">Membrane</location>
        <topology evidence="1">Multi-pass membrane protein</topology>
    </subcellularLocation>
</comment>
<evidence type="ECO:0000256" key="9">
    <source>
        <dbReference type="ARBA" id="ARBA00023136"/>
    </source>
</evidence>
<evidence type="ECO:0000256" key="5">
    <source>
        <dbReference type="ARBA" id="ARBA00022692"/>
    </source>
</evidence>
<dbReference type="AlphaFoldDB" id="A0A8T0FBR3"/>
<dbReference type="PRINTS" id="PR01078">
    <property type="entry name" value="AMINACHANNEL"/>
</dbReference>
<keyword evidence="4 12" id="KW-0894">Sodium channel</keyword>
<accession>A0A8T0FBR3</accession>
<reference evidence="14" key="1">
    <citation type="journal article" date="2020" name="bioRxiv">
        <title>Chromosome-level reference genome of the European wasp spider Argiope bruennichi: a resource for studies on range expansion and evolutionary adaptation.</title>
        <authorList>
            <person name="Sheffer M.M."/>
            <person name="Hoppe A."/>
            <person name="Krehenwinkel H."/>
            <person name="Uhl G."/>
            <person name="Kuss A.W."/>
            <person name="Jensen L."/>
            <person name="Jensen C."/>
            <person name="Gillespie R.G."/>
            <person name="Hoff K.J."/>
            <person name="Prost S."/>
        </authorList>
    </citation>
    <scope>NUCLEOTIDE SEQUENCE</scope>
</reference>
<evidence type="ECO:0000256" key="8">
    <source>
        <dbReference type="ARBA" id="ARBA00023065"/>
    </source>
</evidence>
<keyword evidence="3 12" id="KW-0813">Transport</keyword>
<dbReference type="Gene3D" id="2.60.470.10">
    <property type="entry name" value="Acid-sensing ion channels like domains"/>
    <property type="match status" value="1"/>
</dbReference>
<feature type="transmembrane region" description="Helical" evidence="13">
    <location>
        <begin position="21"/>
        <end position="39"/>
    </location>
</feature>
<gene>
    <name evidence="14" type="ORF">HNY73_006624</name>
</gene>
<dbReference type="PANTHER" id="PTHR11690">
    <property type="entry name" value="AMILORIDE-SENSITIVE SODIUM CHANNEL-RELATED"/>
    <property type="match status" value="1"/>
</dbReference>
<evidence type="ECO:0000256" key="7">
    <source>
        <dbReference type="ARBA" id="ARBA00023053"/>
    </source>
</evidence>
<evidence type="ECO:0000256" key="4">
    <source>
        <dbReference type="ARBA" id="ARBA00022461"/>
    </source>
</evidence>
<sequence>MKKSSSSDYETNDSVSIFGKISRFLIWMGCIIGSAYSIHRFSRLYWEYPTVMSLRISQNEKLEFPAVSICNLNRLKRMDCFTFPERPRINNNDTLIGTPLLISEFGSIGECGKMVNNETSYRKHNDMKLFLLEYNQMSQKQRFERGHQTRDLLKDCFYEGKTCSKSHFGFFQNFRYGNCIAFNRRSEEPLLISRTGPDSGLTLNLKLESIYYLPTSETYGAKVVIHHPDEIPNPEEAGFAVSPGYETSIALKETDVHRLPAPYKDECLHYKGEDSVSFKRSKNSCIRACIQKQNFEECGCVDPTLSVLEDLKPCSLINETEVCCLNEVLNTMSLSRSTCGCPLPCLSVQYNGVLSRSKLREETLFLDINRCKDIDPFRDYKEENVRLKIFYSSLQIRVYQQLPRWEDWSFLSFIGNELALWLGISMAAVFQVFEKMTLFLKKIYLKHQLSH</sequence>
<keyword evidence="7" id="KW-0915">Sodium</keyword>
<evidence type="ECO:0000256" key="3">
    <source>
        <dbReference type="ARBA" id="ARBA00022448"/>
    </source>
</evidence>
<evidence type="ECO:0000313" key="15">
    <source>
        <dbReference type="Proteomes" id="UP000807504"/>
    </source>
</evidence>
<evidence type="ECO:0000313" key="14">
    <source>
        <dbReference type="EMBL" id="KAF8788596.1"/>
    </source>
</evidence>
<organism evidence="14 15">
    <name type="scientific">Argiope bruennichi</name>
    <name type="common">Wasp spider</name>
    <name type="synonym">Aranea bruennichi</name>
    <dbReference type="NCBI Taxonomy" id="94029"/>
    <lineage>
        <taxon>Eukaryota</taxon>
        <taxon>Metazoa</taxon>
        <taxon>Ecdysozoa</taxon>
        <taxon>Arthropoda</taxon>
        <taxon>Chelicerata</taxon>
        <taxon>Arachnida</taxon>
        <taxon>Araneae</taxon>
        <taxon>Araneomorphae</taxon>
        <taxon>Entelegynae</taxon>
        <taxon>Araneoidea</taxon>
        <taxon>Araneidae</taxon>
        <taxon>Argiope</taxon>
    </lineage>
</organism>
<dbReference type="GO" id="GO:0015280">
    <property type="term" value="F:ligand-gated sodium channel activity"/>
    <property type="evidence" value="ECO:0007669"/>
    <property type="project" value="TreeGrafter"/>
</dbReference>
<keyword evidence="11 12" id="KW-0407">Ion channel</keyword>
<keyword evidence="10 12" id="KW-0739">Sodium transport</keyword>
<dbReference type="EMBL" id="JABXBU010000012">
    <property type="protein sequence ID" value="KAF8788596.1"/>
    <property type="molecule type" value="Genomic_DNA"/>
</dbReference>
<evidence type="ECO:0000256" key="1">
    <source>
        <dbReference type="ARBA" id="ARBA00004141"/>
    </source>
</evidence>
<keyword evidence="9 13" id="KW-0472">Membrane</keyword>
<dbReference type="GO" id="GO:0005886">
    <property type="term" value="C:plasma membrane"/>
    <property type="evidence" value="ECO:0007669"/>
    <property type="project" value="TreeGrafter"/>
</dbReference>
<evidence type="ECO:0000256" key="2">
    <source>
        <dbReference type="ARBA" id="ARBA00007193"/>
    </source>
</evidence>
<protein>
    <submittedName>
        <fullName evidence="14">Degenerin mec-10 like protein</fullName>
    </submittedName>
</protein>
<keyword evidence="15" id="KW-1185">Reference proteome</keyword>
<evidence type="ECO:0000256" key="12">
    <source>
        <dbReference type="RuleBase" id="RU000679"/>
    </source>
</evidence>
<keyword evidence="6 13" id="KW-1133">Transmembrane helix</keyword>
<dbReference type="Pfam" id="PF00858">
    <property type="entry name" value="ASC"/>
    <property type="match status" value="1"/>
</dbReference>
<evidence type="ECO:0000256" key="6">
    <source>
        <dbReference type="ARBA" id="ARBA00022989"/>
    </source>
</evidence>
<comment type="similarity">
    <text evidence="2 12">Belongs to the amiloride-sensitive sodium channel (TC 1.A.6) family.</text>
</comment>
<keyword evidence="8 12" id="KW-0406">Ion transport</keyword>
<evidence type="ECO:0000256" key="11">
    <source>
        <dbReference type="ARBA" id="ARBA00023303"/>
    </source>
</evidence>